<sequence length="59" mass="6749">MTDILIYQVFITACILKETLKYFVRAGFLVESLRTIQYPAWKITPGSRFRVSPNGPAAR</sequence>
<accession>A0A9J7BMR6</accession>
<name>A0A9J7BMR6_9BACT</name>
<dbReference type="RefSeq" id="WP_260793528.1">
    <property type="nucleotide sequence ID" value="NZ_CP093313.1"/>
</dbReference>
<dbReference type="AlphaFoldDB" id="A0A9J7BMR6"/>
<proteinExistence type="predicted"/>
<evidence type="ECO:0000313" key="1">
    <source>
        <dbReference type="EMBL" id="UWZ84024.1"/>
    </source>
</evidence>
<gene>
    <name evidence="1" type="ORF">MOP44_26135</name>
</gene>
<protein>
    <submittedName>
        <fullName evidence="1">Uncharacterized protein</fullName>
    </submittedName>
</protein>
<organism evidence="1 2">
    <name type="scientific">Occallatibacter riparius</name>
    <dbReference type="NCBI Taxonomy" id="1002689"/>
    <lineage>
        <taxon>Bacteria</taxon>
        <taxon>Pseudomonadati</taxon>
        <taxon>Acidobacteriota</taxon>
        <taxon>Terriglobia</taxon>
        <taxon>Terriglobales</taxon>
        <taxon>Acidobacteriaceae</taxon>
        <taxon>Occallatibacter</taxon>
    </lineage>
</organism>
<dbReference type="Proteomes" id="UP001059380">
    <property type="component" value="Chromosome"/>
</dbReference>
<reference evidence="1" key="1">
    <citation type="submission" date="2021-04" db="EMBL/GenBank/DDBJ databases">
        <title>Phylogenetic analysis of Acidobacteriaceae.</title>
        <authorList>
            <person name="Qiu L."/>
            <person name="Zhang Q."/>
        </authorList>
    </citation>
    <scope>NUCLEOTIDE SEQUENCE</scope>
    <source>
        <strain evidence="1">DSM 25168</strain>
    </source>
</reference>
<dbReference type="KEGG" id="orp:MOP44_26135"/>
<dbReference type="EMBL" id="CP093313">
    <property type="protein sequence ID" value="UWZ84024.1"/>
    <property type="molecule type" value="Genomic_DNA"/>
</dbReference>
<evidence type="ECO:0000313" key="2">
    <source>
        <dbReference type="Proteomes" id="UP001059380"/>
    </source>
</evidence>
<keyword evidence="2" id="KW-1185">Reference proteome</keyword>